<proteinExistence type="predicted"/>
<feature type="non-terminal residue" evidence="1">
    <location>
        <position position="118"/>
    </location>
</feature>
<dbReference type="AlphaFoldDB" id="X1AYQ8"/>
<evidence type="ECO:0000313" key="1">
    <source>
        <dbReference type="EMBL" id="GAG87920.1"/>
    </source>
</evidence>
<reference evidence="1" key="1">
    <citation type="journal article" date="2014" name="Front. Microbiol.">
        <title>High frequency of phylogenetically diverse reductive dehalogenase-homologous genes in deep subseafloor sedimentary metagenomes.</title>
        <authorList>
            <person name="Kawai M."/>
            <person name="Futagami T."/>
            <person name="Toyoda A."/>
            <person name="Takaki Y."/>
            <person name="Nishi S."/>
            <person name="Hori S."/>
            <person name="Arai W."/>
            <person name="Tsubouchi T."/>
            <person name="Morono Y."/>
            <person name="Uchiyama I."/>
            <person name="Ito T."/>
            <person name="Fujiyama A."/>
            <person name="Inagaki F."/>
            <person name="Takami H."/>
        </authorList>
    </citation>
    <scope>NUCLEOTIDE SEQUENCE</scope>
    <source>
        <strain evidence="1">Expedition CK06-06</strain>
    </source>
</reference>
<protein>
    <submittedName>
        <fullName evidence="1">Uncharacterized protein</fullName>
    </submittedName>
</protein>
<accession>X1AYQ8</accession>
<name>X1AYQ8_9ZZZZ</name>
<organism evidence="1">
    <name type="scientific">marine sediment metagenome</name>
    <dbReference type="NCBI Taxonomy" id="412755"/>
    <lineage>
        <taxon>unclassified sequences</taxon>
        <taxon>metagenomes</taxon>
        <taxon>ecological metagenomes</taxon>
    </lineage>
</organism>
<sequence length="118" mass="13892">MKNLEENLTNKETIEDKITYGNYILEDEGDEHFDFMKDNKEILYINYEDRILLFDVIDNAAYNMMTGSNCEHFECNESPSKATSEDFPGNILNDNWTNKSWKTSNKLFIKKKYGILLI</sequence>
<gene>
    <name evidence="1" type="ORF">S01H4_28726</name>
</gene>
<comment type="caution">
    <text evidence="1">The sequence shown here is derived from an EMBL/GenBank/DDBJ whole genome shotgun (WGS) entry which is preliminary data.</text>
</comment>
<dbReference type="EMBL" id="BART01014374">
    <property type="protein sequence ID" value="GAG87920.1"/>
    <property type="molecule type" value="Genomic_DNA"/>
</dbReference>